<keyword evidence="4" id="KW-1185">Reference proteome</keyword>
<protein>
    <recommendedName>
        <fullName evidence="5">Carboxypeptidase regulatory-like domain-containing protein</fullName>
    </recommendedName>
</protein>
<feature type="chain" id="PRO_5032361050" description="Carboxypeptidase regulatory-like domain-containing protein" evidence="2">
    <location>
        <begin position="34"/>
        <end position="356"/>
    </location>
</feature>
<dbReference type="Proteomes" id="UP000582837">
    <property type="component" value="Unassembled WGS sequence"/>
</dbReference>
<keyword evidence="1" id="KW-0472">Membrane</keyword>
<dbReference type="EMBL" id="JACHIA010000003">
    <property type="protein sequence ID" value="MBB6069738.1"/>
    <property type="molecule type" value="Genomic_DNA"/>
</dbReference>
<sequence length="356" mass="36925">MIPLRTSERAVRHTARRPLPLLFAGLFPALAFAVALDAQAPAPAPSAGPAASAPAAPALRSVTGRVVRDGRGVPGASVELHRVASDTSGRVGATASGADGVFTFRLPPADPNAKFSVFFATAMVDGVRYFGPALHPSDPGAKYEIAAFDTTSAAAAVDSLTVGRRDVILIPGTRGAWDVAEVVHVENPLRRTVVGPGGKPVFGVRIPAGATDFQTERPLAGSGPGGDDLMLVGDRVVAAVPITPGGRDMLFRYRLPAGSDPLSLPLTHRTDTLTLYVRQPAPGVSVAGLAKADTFSAEGDTYLRYTGTALRPDARVTVQWRAPGMGIDPRLLAGVLAGLLLLAGAWFALRRRPATA</sequence>
<feature type="signal peptide" evidence="2">
    <location>
        <begin position="1"/>
        <end position="33"/>
    </location>
</feature>
<reference evidence="3 4" key="1">
    <citation type="submission" date="2020-08" db="EMBL/GenBank/DDBJ databases">
        <title>Genomic Encyclopedia of Type Strains, Phase IV (KMG-IV): sequencing the most valuable type-strain genomes for metagenomic binning, comparative biology and taxonomic classification.</title>
        <authorList>
            <person name="Goeker M."/>
        </authorList>
    </citation>
    <scope>NUCLEOTIDE SEQUENCE [LARGE SCALE GENOMIC DNA]</scope>
    <source>
        <strain evidence="3 4">DSM 29007</strain>
    </source>
</reference>
<organism evidence="3 4">
    <name type="scientific">Longimicrobium terrae</name>
    <dbReference type="NCBI Taxonomy" id="1639882"/>
    <lineage>
        <taxon>Bacteria</taxon>
        <taxon>Pseudomonadati</taxon>
        <taxon>Gemmatimonadota</taxon>
        <taxon>Longimicrobiia</taxon>
        <taxon>Longimicrobiales</taxon>
        <taxon>Longimicrobiaceae</taxon>
        <taxon>Longimicrobium</taxon>
    </lineage>
</organism>
<evidence type="ECO:0000256" key="2">
    <source>
        <dbReference type="SAM" id="SignalP"/>
    </source>
</evidence>
<dbReference type="AlphaFoldDB" id="A0A841GVI6"/>
<keyword evidence="1" id="KW-0812">Transmembrane</keyword>
<name>A0A841GVI6_9BACT</name>
<feature type="transmembrane region" description="Helical" evidence="1">
    <location>
        <begin position="331"/>
        <end position="349"/>
    </location>
</feature>
<comment type="caution">
    <text evidence="3">The sequence shown here is derived from an EMBL/GenBank/DDBJ whole genome shotgun (WGS) entry which is preliminary data.</text>
</comment>
<evidence type="ECO:0008006" key="5">
    <source>
        <dbReference type="Google" id="ProtNLM"/>
    </source>
</evidence>
<evidence type="ECO:0000256" key="1">
    <source>
        <dbReference type="SAM" id="Phobius"/>
    </source>
</evidence>
<dbReference type="InterPro" id="IPR008969">
    <property type="entry name" value="CarboxyPept-like_regulatory"/>
</dbReference>
<dbReference type="RefSeq" id="WP_170036011.1">
    <property type="nucleotide sequence ID" value="NZ_JABDTL010000002.1"/>
</dbReference>
<dbReference type="SUPFAM" id="SSF49464">
    <property type="entry name" value="Carboxypeptidase regulatory domain-like"/>
    <property type="match status" value="1"/>
</dbReference>
<keyword evidence="2" id="KW-0732">Signal</keyword>
<accession>A0A841GVI6</accession>
<evidence type="ECO:0000313" key="3">
    <source>
        <dbReference type="EMBL" id="MBB6069738.1"/>
    </source>
</evidence>
<proteinExistence type="predicted"/>
<keyword evidence="1" id="KW-1133">Transmembrane helix</keyword>
<gene>
    <name evidence="3" type="ORF">HNQ61_001355</name>
</gene>
<evidence type="ECO:0000313" key="4">
    <source>
        <dbReference type="Proteomes" id="UP000582837"/>
    </source>
</evidence>